<dbReference type="PANTHER" id="PTHR47691:SF3">
    <property type="entry name" value="HTH-TYPE TRANSCRIPTIONAL REGULATOR RV0890C-RELATED"/>
    <property type="match status" value="1"/>
</dbReference>
<proteinExistence type="predicted"/>
<evidence type="ECO:0000313" key="1">
    <source>
        <dbReference type="EMBL" id="MCA9730436.1"/>
    </source>
</evidence>
<reference evidence="1" key="2">
    <citation type="journal article" date="2021" name="Microbiome">
        <title>Successional dynamics and alternative stable states in a saline activated sludge microbial community over 9 years.</title>
        <authorList>
            <person name="Wang Y."/>
            <person name="Ye J."/>
            <person name="Ju F."/>
            <person name="Liu L."/>
            <person name="Boyd J.A."/>
            <person name="Deng Y."/>
            <person name="Parks D.H."/>
            <person name="Jiang X."/>
            <person name="Yin X."/>
            <person name="Woodcroft B.J."/>
            <person name="Tyson G.W."/>
            <person name="Hugenholtz P."/>
            <person name="Polz M.F."/>
            <person name="Zhang T."/>
        </authorList>
    </citation>
    <scope>NUCLEOTIDE SEQUENCE</scope>
    <source>
        <strain evidence="1">HKST-UBA01</strain>
    </source>
</reference>
<dbReference type="PANTHER" id="PTHR47691">
    <property type="entry name" value="REGULATOR-RELATED"/>
    <property type="match status" value="1"/>
</dbReference>
<gene>
    <name evidence="1" type="ORF">KC729_22340</name>
</gene>
<dbReference type="EMBL" id="JAGQHR010001208">
    <property type="protein sequence ID" value="MCA9730436.1"/>
    <property type="molecule type" value="Genomic_DNA"/>
</dbReference>
<reference evidence="1" key="1">
    <citation type="submission" date="2020-04" db="EMBL/GenBank/DDBJ databases">
        <authorList>
            <person name="Zhang T."/>
        </authorList>
    </citation>
    <scope>NUCLEOTIDE SEQUENCE</scope>
    <source>
        <strain evidence="1">HKST-UBA01</strain>
    </source>
</reference>
<comment type="caution">
    <text evidence="1">The sequence shown here is derived from an EMBL/GenBank/DDBJ whole genome shotgun (WGS) entry which is preliminary data.</text>
</comment>
<organism evidence="1 2">
    <name type="scientific">Eiseniibacteriota bacterium</name>
    <dbReference type="NCBI Taxonomy" id="2212470"/>
    <lineage>
        <taxon>Bacteria</taxon>
        <taxon>Candidatus Eiseniibacteriota</taxon>
    </lineage>
</organism>
<sequence length="174" mass="18548">MAIDGEQLIALPPLRTGEPGEAIEELVRTDAVTLFVERARQGRADFTMTSNNAAAVVEICQRLDGVPLAIELAAARVIALSPTELAQRLDRRFQVLAGGRRGAVDRHATLRAAIDWSYELLSPAEQRLLARMAIFSGGCTLNAIEDVCSGDGVEPAEVLDGVTGLVARSLVVAE</sequence>
<dbReference type="Proteomes" id="UP000697710">
    <property type="component" value="Unassembled WGS sequence"/>
</dbReference>
<feature type="non-terminal residue" evidence="1">
    <location>
        <position position="174"/>
    </location>
</feature>
<accession>A0A956RR77</accession>
<evidence type="ECO:0000313" key="2">
    <source>
        <dbReference type="Proteomes" id="UP000697710"/>
    </source>
</evidence>
<protein>
    <submittedName>
        <fullName evidence="1">AfsR/SARP family transcriptional regulator</fullName>
    </submittedName>
</protein>
<dbReference type="AlphaFoldDB" id="A0A956RR77"/>
<name>A0A956RR77_UNCEI</name>